<keyword evidence="2" id="KW-1185">Reference proteome</keyword>
<reference evidence="1 2" key="1">
    <citation type="submission" date="2018-04" db="EMBL/GenBank/DDBJ databases">
        <title>Pedobacter chongqingensis sp. nov., isolated from a rottenly hemp rope.</title>
        <authorList>
            <person name="Cai Y."/>
        </authorList>
    </citation>
    <scope>NUCLEOTIDE SEQUENCE [LARGE SCALE GENOMIC DNA]</scope>
    <source>
        <strain evidence="1 2">FJ4-8</strain>
    </source>
</reference>
<organism evidence="1 2">
    <name type="scientific">Pararcticibacter amylolyticus</name>
    <dbReference type="NCBI Taxonomy" id="2173175"/>
    <lineage>
        <taxon>Bacteria</taxon>
        <taxon>Pseudomonadati</taxon>
        <taxon>Bacteroidota</taxon>
        <taxon>Sphingobacteriia</taxon>
        <taxon>Sphingobacteriales</taxon>
        <taxon>Sphingobacteriaceae</taxon>
        <taxon>Pararcticibacter</taxon>
    </lineage>
</organism>
<dbReference type="Proteomes" id="UP000245647">
    <property type="component" value="Unassembled WGS sequence"/>
</dbReference>
<dbReference type="OrthoDB" id="665435at2"/>
<dbReference type="Pfam" id="PF19781">
    <property type="entry name" value="DUF6266"/>
    <property type="match status" value="1"/>
</dbReference>
<gene>
    <name evidence="1" type="ORF">DDR33_22800</name>
</gene>
<dbReference type="EMBL" id="QEAS01000027">
    <property type="protein sequence ID" value="PWG78309.1"/>
    <property type="molecule type" value="Genomic_DNA"/>
</dbReference>
<dbReference type="InterPro" id="IPR046233">
    <property type="entry name" value="DUF6266"/>
</dbReference>
<dbReference type="RefSeq" id="WP_109418115.1">
    <property type="nucleotide sequence ID" value="NZ_QEAS01000027.1"/>
</dbReference>
<sequence>MGVYKKGINGPFSGKAGSVIGSKWRKVDYMRGISKPTHKPASEAQTAQREKFRILSAFLYPMAKLLKIGYSNEDVRFKTAYNIAFGYNLKWAVVLKDGKWKIDYSRIALSRGSLPKPVEATVEVTPEKKFLVRWSAEIKNSFISPEDKVNLVFYHENTVSHFLSTGCLERREGQALLDPPDIPEPGTWQCFMFYTSPYGDNSQTQYLGEIQTN</sequence>
<protein>
    <submittedName>
        <fullName evidence="1">Uncharacterized protein</fullName>
    </submittedName>
</protein>
<evidence type="ECO:0000313" key="2">
    <source>
        <dbReference type="Proteomes" id="UP000245647"/>
    </source>
</evidence>
<evidence type="ECO:0000313" key="1">
    <source>
        <dbReference type="EMBL" id="PWG78309.1"/>
    </source>
</evidence>
<accession>A0A2U2PB13</accession>
<name>A0A2U2PB13_9SPHI</name>
<dbReference type="AlphaFoldDB" id="A0A2U2PB13"/>
<proteinExistence type="predicted"/>
<comment type="caution">
    <text evidence="1">The sequence shown here is derived from an EMBL/GenBank/DDBJ whole genome shotgun (WGS) entry which is preliminary data.</text>
</comment>